<feature type="compositionally biased region" description="Basic and acidic residues" evidence="1">
    <location>
        <begin position="274"/>
        <end position="283"/>
    </location>
</feature>
<reference evidence="2" key="1">
    <citation type="submission" date="2023-06" db="EMBL/GenBank/DDBJ databases">
        <title>Genome-scale phylogeny and comparative genomics of the fungal order Sordariales.</title>
        <authorList>
            <consortium name="Lawrence Berkeley National Laboratory"/>
            <person name="Hensen N."/>
            <person name="Bonometti L."/>
            <person name="Westerberg I."/>
            <person name="Brannstrom I.O."/>
            <person name="Guillou S."/>
            <person name="Cros-Aarteil S."/>
            <person name="Calhoun S."/>
            <person name="Haridas S."/>
            <person name="Kuo A."/>
            <person name="Mondo S."/>
            <person name="Pangilinan J."/>
            <person name="Riley R."/>
            <person name="LaButti K."/>
            <person name="Andreopoulos B."/>
            <person name="Lipzen A."/>
            <person name="Chen C."/>
            <person name="Yanf M."/>
            <person name="Daum C."/>
            <person name="Ng V."/>
            <person name="Clum A."/>
            <person name="Steindorff A."/>
            <person name="Ohm R."/>
            <person name="Martin F."/>
            <person name="Silar P."/>
            <person name="Natvig D."/>
            <person name="Lalanne C."/>
            <person name="Gautier V."/>
            <person name="Ament-velasquez S.L."/>
            <person name="Kruys A."/>
            <person name="Hutchinson M.I."/>
            <person name="Powell A.J."/>
            <person name="Barry K."/>
            <person name="Miller A.N."/>
            <person name="Grigoriev I.V."/>
            <person name="Debuchy R."/>
            <person name="Gladieux P."/>
            <person name="Thoren M.H."/>
            <person name="Johannesson H."/>
        </authorList>
    </citation>
    <scope>NUCLEOTIDE SEQUENCE</scope>
    <source>
        <strain evidence="2">SMH3187-1</strain>
    </source>
</reference>
<organism evidence="2 3">
    <name type="scientific">Schizothecium vesticola</name>
    <dbReference type="NCBI Taxonomy" id="314040"/>
    <lineage>
        <taxon>Eukaryota</taxon>
        <taxon>Fungi</taxon>
        <taxon>Dikarya</taxon>
        <taxon>Ascomycota</taxon>
        <taxon>Pezizomycotina</taxon>
        <taxon>Sordariomycetes</taxon>
        <taxon>Sordariomycetidae</taxon>
        <taxon>Sordariales</taxon>
        <taxon>Schizotheciaceae</taxon>
        <taxon>Schizothecium</taxon>
    </lineage>
</organism>
<dbReference type="AlphaFoldDB" id="A0AA40F414"/>
<feature type="region of interest" description="Disordered" evidence="1">
    <location>
        <begin position="244"/>
        <end position="263"/>
    </location>
</feature>
<comment type="caution">
    <text evidence="2">The sequence shown here is derived from an EMBL/GenBank/DDBJ whole genome shotgun (WGS) entry which is preliminary data.</text>
</comment>
<proteinExistence type="predicted"/>
<evidence type="ECO:0000313" key="2">
    <source>
        <dbReference type="EMBL" id="KAK0750799.1"/>
    </source>
</evidence>
<accession>A0AA40F414</accession>
<keyword evidence="3" id="KW-1185">Reference proteome</keyword>
<name>A0AA40F414_9PEZI</name>
<feature type="compositionally biased region" description="Low complexity" evidence="1">
    <location>
        <begin position="251"/>
        <end position="261"/>
    </location>
</feature>
<evidence type="ECO:0000313" key="3">
    <source>
        <dbReference type="Proteomes" id="UP001172155"/>
    </source>
</evidence>
<sequence length="375" mass="41221">MTKRIFTSTLIMDLPILNLDLIGLGTKLLRRACDEITGHDAMLANVWKGEPYTVYFRLEEKPSPYGNDPTIQVLYSNTSLAFCESAPPDAPPSFPGPLTFALFGLLLLAALQPTGKILGRDASTPWIIRCFPILYVADALAVLVSWMNLVLVSRDGIRHAASVVFEARNSGEEMEYWTFALTKAKSATPARWAAFAFGVGFPLLDTFDSDASVQAKVLLSVYAVAWLVFEALLLAAEIDADKDKADLGEPTTSDTASDSDSLVLVESPAPHDTASAREQEKKKIQLPIPVESEPEPNTTPITPEDNHLSTSSAPRESSQILRYFYTTAILVSAIYHIVPLVFPEAAECLWKLHWALFSGSRLPRKIYWSGNGFPQ</sequence>
<feature type="region of interest" description="Disordered" evidence="1">
    <location>
        <begin position="269"/>
        <end position="312"/>
    </location>
</feature>
<dbReference type="Proteomes" id="UP001172155">
    <property type="component" value="Unassembled WGS sequence"/>
</dbReference>
<gene>
    <name evidence="2" type="ORF">B0T18DRAFT_485548</name>
</gene>
<protein>
    <submittedName>
        <fullName evidence="2">Uncharacterized protein</fullName>
    </submittedName>
</protein>
<dbReference type="EMBL" id="JAUKUD010000002">
    <property type="protein sequence ID" value="KAK0750799.1"/>
    <property type="molecule type" value="Genomic_DNA"/>
</dbReference>
<evidence type="ECO:0000256" key="1">
    <source>
        <dbReference type="SAM" id="MobiDB-lite"/>
    </source>
</evidence>